<proteinExistence type="predicted"/>
<reference evidence="3 5" key="1">
    <citation type="journal article" date="2015" name="Biotechnol. Bioeng.">
        <title>Genome sequence and phenotypic characterization of Caulobacter segnis.</title>
        <authorList>
            <person name="Patel S."/>
            <person name="Fletcher B."/>
            <person name="Scott D.C."/>
            <person name="Ely B."/>
        </authorList>
    </citation>
    <scope>NUCLEOTIDE SEQUENCE [LARGE SCALE GENOMIC DNA]</scope>
    <source>
        <strain evidence="3 5">PS02</strain>
    </source>
</reference>
<evidence type="ECO:0000256" key="1">
    <source>
        <dbReference type="SAM" id="Coils"/>
    </source>
</evidence>
<organism evidence="3 5">
    <name type="scientific">Clostridium coskatii</name>
    <dbReference type="NCBI Taxonomy" id="1705578"/>
    <lineage>
        <taxon>Bacteria</taxon>
        <taxon>Bacillati</taxon>
        <taxon>Bacillota</taxon>
        <taxon>Clostridia</taxon>
        <taxon>Eubacteriales</taxon>
        <taxon>Clostridiaceae</taxon>
        <taxon>Clostridium</taxon>
    </lineage>
</organism>
<reference evidence="4 6" key="2">
    <citation type="journal article" date="2016" name="Front. Microbiol.">
        <title>Industrial Acetogenic Biocatalysts: A Comparative Metabolic and Genomic Analysis.</title>
        <authorList>
            <person name="Bengelsdorf F."/>
            <person name="Poehlein A."/>
            <person name="Sonja S."/>
            <person name="Erz C."/>
            <person name="Hummel T."/>
            <person name="Hoffmeister S."/>
            <person name="Daniel R."/>
            <person name="Durre P."/>
        </authorList>
    </citation>
    <scope>NUCLEOTIDE SEQUENCE [LARGE SCALE GENOMIC DNA]</scope>
    <source>
        <strain evidence="4 6">PTA-10522</strain>
    </source>
</reference>
<name>A0A166TUB0_9CLOT</name>
<evidence type="ECO:0000313" key="5">
    <source>
        <dbReference type="Proteomes" id="UP000077384"/>
    </source>
</evidence>
<accession>A0A166TUB0</accession>
<dbReference type="Proteomes" id="UP000077384">
    <property type="component" value="Unassembled WGS sequence"/>
</dbReference>
<dbReference type="Proteomes" id="UP000093694">
    <property type="component" value="Unassembled WGS sequence"/>
</dbReference>
<dbReference type="EMBL" id="LITQ01000008">
    <property type="protein sequence ID" value="OAA94103.1"/>
    <property type="molecule type" value="Genomic_DNA"/>
</dbReference>
<keyword evidence="1" id="KW-0175">Coiled coil</keyword>
<gene>
    <name evidence="4" type="ORF">CLCOS_08270</name>
    <name evidence="3" type="ORF">WX73_03673</name>
</gene>
<evidence type="ECO:0000313" key="6">
    <source>
        <dbReference type="Proteomes" id="UP000093694"/>
    </source>
</evidence>
<dbReference type="Pfam" id="PF11300">
    <property type="entry name" value="DUF3102"/>
    <property type="match status" value="1"/>
</dbReference>
<sequence>MSKKFNMADLLSDKSKGKEDVKEPKSIDKINQPKVDQVSIEDIPINRDVTLIAAEINNIKEKTRKMVLYNSIEIGRRLVEAKQMLAHGEWGKWLKESVDYSQRTANNLMRIFQEYGADQITLIGDNSKSQAFANLSYSQAIALLEIPEDEREGFIEKNDVENMSTRELQKLIKENHKLENKLKMLQEEASKEKVRNKETLTNKEVEIENLRIYIKESKEKLLEAQSSNDNDEIERLQLSLEETQNKFQDALKEIDELKKELNEKPIEVVASVEKVPEEVEKELEDLRARVSTNEPAIKFSIYFKEFTKTFEALINTLSEIRDDKAKEKYKEAVCDIVAKMKEGF</sequence>
<evidence type="ECO:0000256" key="2">
    <source>
        <dbReference type="SAM" id="MobiDB-lite"/>
    </source>
</evidence>
<dbReference type="AlphaFoldDB" id="A0A166TUB0"/>
<keyword evidence="6" id="KW-1185">Reference proteome</keyword>
<dbReference type="InterPro" id="IPR021451">
    <property type="entry name" value="DUF3102"/>
</dbReference>
<feature type="region of interest" description="Disordered" evidence="2">
    <location>
        <begin position="1"/>
        <end position="28"/>
    </location>
</feature>
<evidence type="ECO:0000313" key="3">
    <source>
        <dbReference type="EMBL" id="OAA94103.1"/>
    </source>
</evidence>
<dbReference type="PATRIC" id="fig|1705578.3.peg.3668"/>
<dbReference type="RefSeq" id="WP_204524434.1">
    <property type="nucleotide sequence ID" value="NZ_LITQ01000008.1"/>
</dbReference>
<protein>
    <submittedName>
        <fullName evidence="3">Uncharacterized protein</fullName>
    </submittedName>
</protein>
<feature type="compositionally biased region" description="Basic and acidic residues" evidence="2">
    <location>
        <begin position="11"/>
        <end position="28"/>
    </location>
</feature>
<feature type="coiled-coil region" evidence="1">
    <location>
        <begin position="161"/>
        <end position="264"/>
    </location>
</feature>
<evidence type="ECO:0000313" key="4">
    <source>
        <dbReference type="EMBL" id="OBR96665.1"/>
    </source>
</evidence>
<comment type="caution">
    <text evidence="3">The sequence shown here is derived from an EMBL/GenBank/DDBJ whole genome shotgun (WGS) entry which is preliminary data.</text>
</comment>
<dbReference type="EMBL" id="LROR01000032">
    <property type="protein sequence ID" value="OBR96665.1"/>
    <property type="molecule type" value="Genomic_DNA"/>
</dbReference>